<dbReference type="InterPro" id="IPR017853">
    <property type="entry name" value="GH"/>
</dbReference>
<reference evidence="8" key="3">
    <citation type="submission" date="2017-02" db="EMBL/GenBank/DDBJ databases">
        <authorList>
            <person name="Varghese N."/>
            <person name="Submissions S."/>
        </authorList>
    </citation>
    <scope>NUCLEOTIDE SEQUENCE [LARGE SCALE GENOMIC DNA]</scope>
    <source>
        <strain evidence="8">VKM Ac-2052</strain>
    </source>
</reference>
<evidence type="ECO:0000313" key="5">
    <source>
        <dbReference type="EMBL" id="KJC64690.1"/>
    </source>
</evidence>
<dbReference type="Pfam" id="PF00232">
    <property type="entry name" value="Glyco_hydro_1"/>
    <property type="match status" value="2"/>
</dbReference>
<evidence type="ECO:0000256" key="1">
    <source>
        <dbReference type="ARBA" id="ARBA00010838"/>
    </source>
</evidence>
<dbReference type="Proteomes" id="UP000189735">
    <property type="component" value="Unassembled WGS sequence"/>
</dbReference>
<protein>
    <submittedName>
        <fullName evidence="6">Beta-glucosidase</fullName>
    </submittedName>
</protein>
<sequence>MSTFRPDFLWGASSAPHQIEGNNLASDWWKSEAMMPGMEPSGDAVDSYHRYREDMQLLADAGLDTYRFGIEWARIEPRQGHVSWAELAHYRRMIDTAFELGLTPVITLNHFTIPLWFADEGGWAGDTALERWTFYVDTVMPILTGVEWIITFNEPNMLSMMIKAQQMFTSGDMGDWVSPTVEDEPDSGRAAMLPDPDPVIGRRFIELHRAVRDTIRERTGAKVGWSIACLALTATPGNEEKLVSVRYDWEDLYLEASREDDFLGVQAYSSQAVDENGLVAHPPHPDNTLTGAAYRPDALGMAVRHAAEVAGVPILVTENGIATADDTRRIAYTEGALAGLADAVADGIDVRGYLHWSILDNYEWGHWGPTFGLIAVDRTTFVRIPKPSLYWLGQRAGAHRQ</sequence>
<dbReference type="GO" id="GO:0008422">
    <property type="term" value="F:beta-glucosidase activity"/>
    <property type="evidence" value="ECO:0007669"/>
    <property type="project" value="TreeGrafter"/>
</dbReference>
<dbReference type="GO" id="GO:0005829">
    <property type="term" value="C:cytosol"/>
    <property type="evidence" value="ECO:0007669"/>
    <property type="project" value="TreeGrafter"/>
</dbReference>
<comment type="similarity">
    <text evidence="1 4">Belongs to the glycosyl hydrolase 1 family.</text>
</comment>
<reference evidence="6" key="4">
    <citation type="submission" date="2017-02" db="EMBL/GenBank/DDBJ databases">
        <authorList>
            <person name="Peterson S.W."/>
        </authorList>
    </citation>
    <scope>NUCLEOTIDE SEQUENCE [LARGE SCALE GENOMIC DNA]</scope>
    <source>
        <strain evidence="6">VKM Ac-2052</strain>
    </source>
</reference>
<evidence type="ECO:0000256" key="3">
    <source>
        <dbReference type="ARBA" id="ARBA00023295"/>
    </source>
</evidence>
<proteinExistence type="inferred from homology"/>
<dbReference type="Gene3D" id="3.20.20.80">
    <property type="entry name" value="Glycosidases"/>
    <property type="match status" value="1"/>
</dbReference>
<evidence type="ECO:0000313" key="7">
    <source>
        <dbReference type="Proteomes" id="UP000032503"/>
    </source>
</evidence>
<dbReference type="PANTHER" id="PTHR10353">
    <property type="entry name" value="GLYCOSYL HYDROLASE"/>
    <property type="match status" value="1"/>
</dbReference>
<dbReference type="EMBL" id="FUYG01000001">
    <property type="protein sequence ID" value="SKA80259.1"/>
    <property type="molecule type" value="Genomic_DNA"/>
</dbReference>
<dbReference type="RefSeq" id="WP_044441302.1">
    <property type="nucleotide sequence ID" value="NZ_FUYG01000001.1"/>
</dbReference>
<dbReference type="SUPFAM" id="SSF51445">
    <property type="entry name" value="(Trans)glycosidases"/>
    <property type="match status" value="1"/>
</dbReference>
<keyword evidence="2" id="KW-0378">Hydrolase</keyword>
<dbReference type="PANTHER" id="PTHR10353:SF209">
    <property type="entry name" value="GALACTOLIPID GALACTOSYLTRANSFERASE SFR2, CHLOROPLASTIC"/>
    <property type="match status" value="1"/>
</dbReference>
<evidence type="ECO:0000256" key="4">
    <source>
        <dbReference type="RuleBase" id="RU003690"/>
    </source>
</evidence>
<name>A0A1T4WSL1_9MICO</name>
<organism evidence="6 8">
    <name type="scientific">Agreia bicolorata</name>
    <dbReference type="NCBI Taxonomy" id="110935"/>
    <lineage>
        <taxon>Bacteria</taxon>
        <taxon>Bacillati</taxon>
        <taxon>Actinomycetota</taxon>
        <taxon>Actinomycetes</taxon>
        <taxon>Micrococcales</taxon>
        <taxon>Microbacteriaceae</taxon>
        <taxon>Agreia</taxon>
    </lineage>
</organism>
<evidence type="ECO:0000313" key="6">
    <source>
        <dbReference type="EMBL" id="SKA80259.1"/>
    </source>
</evidence>
<keyword evidence="7" id="KW-1185">Reference proteome</keyword>
<gene>
    <name evidence="6" type="ORF">SAMN06295879_0175</name>
    <name evidence="5" type="ORF">TZ00_07010</name>
</gene>
<dbReference type="AlphaFoldDB" id="A0A1T4WSL1"/>
<reference evidence="5" key="2">
    <citation type="submission" date="2015-02" db="EMBL/GenBank/DDBJ databases">
        <authorList>
            <person name="Vasilyev I.Y."/>
            <person name="Siniagina M.N."/>
            <person name="Malanin S.Y."/>
            <person name="Boulygina E.A."/>
            <person name="Grygoryeva T.V."/>
            <person name="Yarullina D.R."/>
            <person name="Ilinskaya O.N."/>
        </authorList>
    </citation>
    <scope>NUCLEOTIDE SEQUENCE</scope>
    <source>
        <strain evidence="5">VKM Ac-1804</strain>
    </source>
</reference>
<keyword evidence="3" id="KW-0326">Glycosidase</keyword>
<evidence type="ECO:0000256" key="2">
    <source>
        <dbReference type="ARBA" id="ARBA00022801"/>
    </source>
</evidence>
<reference evidence="5 7" key="1">
    <citation type="journal article" date="2001" name="Int. J. Syst. Evol. Microbiol.">
        <title>Agreia bicolorata gen. nov., sp. nov., to accommodate actinobacteria isolated from narrow reed grass infected by the nematode Heteroanguina graminophila.</title>
        <authorList>
            <person name="Evtushenko L.I."/>
            <person name="Dorofeeva L.V."/>
            <person name="Dobrovolskaya T.G."/>
            <person name="Streshinskaya G.M."/>
            <person name="Subbotin S.A."/>
            <person name="Tiedje J.M."/>
        </authorList>
    </citation>
    <scope>NUCLEOTIDE SEQUENCE [LARGE SCALE GENOMIC DNA]</scope>
    <source>
        <strain evidence="5 7">VKM Ac-1804</strain>
    </source>
</reference>
<dbReference type="Proteomes" id="UP000032503">
    <property type="component" value="Unassembled WGS sequence"/>
</dbReference>
<dbReference type="GO" id="GO:0016052">
    <property type="term" value="P:carbohydrate catabolic process"/>
    <property type="evidence" value="ECO:0007669"/>
    <property type="project" value="TreeGrafter"/>
</dbReference>
<accession>A0A1T4WSL1</accession>
<evidence type="ECO:0000313" key="8">
    <source>
        <dbReference type="Proteomes" id="UP000189735"/>
    </source>
</evidence>
<dbReference type="InterPro" id="IPR001360">
    <property type="entry name" value="Glyco_hydro_1"/>
</dbReference>
<dbReference type="PRINTS" id="PR00131">
    <property type="entry name" value="GLHYDRLASE1"/>
</dbReference>
<dbReference type="EMBL" id="JYFC01000003">
    <property type="protein sequence ID" value="KJC64690.1"/>
    <property type="molecule type" value="Genomic_DNA"/>
</dbReference>